<proteinExistence type="predicted"/>
<dbReference type="EMBL" id="HBED01014964">
    <property type="protein sequence ID" value="CAD8305419.1"/>
    <property type="molecule type" value="Transcribed_RNA"/>
</dbReference>
<dbReference type="InterPro" id="IPR036291">
    <property type="entry name" value="NAD(P)-bd_dom_sf"/>
</dbReference>
<dbReference type="AlphaFoldDB" id="A0A7R9Z4V4"/>
<dbReference type="Gene3D" id="3.40.50.720">
    <property type="entry name" value="NAD(P)-binding Rossmann-like Domain"/>
    <property type="match status" value="1"/>
</dbReference>
<evidence type="ECO:0008006" key="2">
    <source>
        <dbReference type="Google" id="ProtNLM"/>
    </source>
</evidence>
<protein>
    <recommendedName>
        <fullName evidence="2">Dehydrogenase/reductase SDR family member 12</fullName>
    </recommendedName>
</protein>
<organism evidence="1">
    <name type="scientific">Pseudictyota dubia</name>
    <dbReference type="NCBI Taxonomy" id="2749911"/>
    <lineage>
        <taxon>Eukaryota</taxon>
        <taxon>Sar</taxon>
        <taxon>Stramenopiles</taxon>
        <taxon>Ochrophyta</taxon>
        <taxon>Bacillariophyta</taxon>
        <taxon>Mediophyceae</taxon>
        <taxon>Biddulphiophycidae</taxon>
        <taxon>Eupodiscales</taxon>
        <taxon>Odontellaceae</taxon>
        <taxon>Pseudictyota</taxon>
    </lineage>
</organism>
<sequence>MGQSVSTTQWFLYGKRNFTQTGYLKHIKSYSSPVQDSAAICRGAEGADGVDLGGKCIVVTGANSGLGKEIATYAAAKGANLYMLCRSKERAEKARDEISEKTSNENIKILLADVGELAQVRKVAEELQSQEEKVDCLVCNAGVLLNDRSETSEGNEATFASHFLGGSYLLSQLLLPQLKSAGTESRVVFVTSGGMLLSKFPSWEIATNDKTKGGKYDGTKQYTYAKRGQVLLAERMAKLYPELKWVTGHPGWAATAAVDDAFGEDKKYLEPMRSEWQGAEGLTWLMSTESKNLVNGAFYLDRSVQKKHIAGAFMTEGSYTRNKDSEVDEMMENLKKASGL</sequence>
<evidence type="ECO:0000313" key="1">
    <source>
        <dbReference type="EMBL" id="CAD8305419.1"/>
    </source>
</evidence>
<dbReference type="PRINTS" id="PR00081">
    <property type="entry name" value="GDHRDH"/>
</dbReference>
<dbReference type="InterPro" id="IPR002347">
    <property type="entry name" value="SDR_fam"/>
</dbReference>
<dbReference type="PANTHER" id="PTHR44656">
    <property type="entry name" value="DEHYDROGENASE/REDUCTASE SDR FAMILY MEMBER 12"/>
    <property type="match status" value="1"/>
</dbReference>
<gene>
    <name evidence="1" type="ORF">TDUB1175_LOCUS7407</name>
</gene>
<dbReference type="InterPro" id="IPR052992">
    <property type="entry name" value="SDR_member_12"/>
</dbReference>
<accession>A0A7R9Z4V4</accession>
<dbReference type="Pfam" id="PF00106">
    <property type="entry name" value="adh_short"/>
    <property type="match status" value="1"/>
</dbReference>
<reference evidence="1" key="1">
    <citation type="submission" date="2021-01" db="EMBL/GenBank/DDBJ databases">
        <authorList>
            <person name="Corre E."/>
            <person name="Pelletier E."/>
            <person name="Niang G."/>
            <person name="Scheremetjew M."/>
            <person name="Finn R."/>
            <person name="Kale V."/>
            <person name="Holt S."/>
            <person name="Cochrane G."/>
            <person name="Meng A."/>
            <person name="Brown T."/>
            <person name="Cohen L."/>
        </authorList>
    </citation>
    <scope>NUCLEOTIDE SEQUENCE</scope>
    <source>
        <strain evidence="1">CCMP147</strain>
    </source>
</reference>
<dbReference type="PANTHER" id="PTHR44656:SF7">
    <property type="entry name" value="DEHYDROGENASE_REDUCTASE SDR FAMILY MEMBER 12"/>
    <property type="match status" value="1"/>
</dbReference>
<dbReference type="SUPFAM" id="SSF51735">
    <property type="entry name" value="NAD(P)-binding Rossmann-fold domains"/>
    <property type="match status" value="1"/>
</dbReference>
<name>A0A7R9Z4V4_9STRA</name>